<reference evidence="7 8" key="1">
    <citation type="journal article" date="2018" name="Arch. Microbiol.">
        <title>New insights into the metabolic potential of the phototrophic purple bacterium Rhodopila globiformis DSM 161(T) from its draft genome sequence and evidence for a vanadium-dependent nitrogenase.</title>
        <authorList>
            <person name="Imhoff J.F."/>
            <person name="Rahn T."/>
            <person name="Kunzel S."/>
            <person name="Neulinger S.C."/>
        </authorList>
    </citation>
    <scope>NUCLEOTIDE SEQUENCE [LARGE SCALE GENOMIC DNA]</scope>
    <source>
        <strain evidence="7 8">DSM 161</strain>
    </source>
</reference>
<dbReference type="EMBL" id="NHRY01000254">
    <property type="protein sequence ID" value="PPQ27707.1"/>
    <property type="molecule type" value="Genomic_DNA"/>
</dbReference>
<sequence length="547" mass="57619">MPRMTTGEAVIASLIAHGIDTLFALPGVHNDPLFDAAHKSSDRIRVIHPRHEQTAAYMALGAALVTGKPQVFAVVPGPGILNASAALLLAYGMCAPVLAIAGQIPSFAIDHGHGHLHEIHDQIGLLRHITKQAARIRSPQEASARVAQAIAAATTGRTGPVALECAIDTWAQAAEVALAPPIATPPDIPDPEAIRTAADILCRAKRPLIVCGGGALDAGPEVLAIAERLQAPVSSFRRGRGVIPTGHPLAVSFTEGHGLWKTADAVLAVGTRLYWQQANWGVDEALPIIRVDADPEAIGRFRPPAVGLLGDAAVVLRALEAELMARSHAGQPTPALPAVQAAFAERLARHEPPMSFLRAIRAALPPDGIYVEEVTQVGFASRLALPVHAPRTFLSPGYQDTLGWGYGTALGAQAAAPGRKVVLATGDGGFLFQAGELATAMHHRLPVVVVVFDDGAFGNVRRIQAQQYGNRLIASDLTNPDFVKFAESFGMAAFRAKTPEALEEALLQAFALDAPALVHVPVGEMPSPWDMILLPRIRGPAGRPPLP</sequence>
<dbReference type="AlphaFoldDB" id="A0A2S6MZA8"/>
<name>A0A2S6MZA8_RHOGL</name>
<organism evidence="7 8">
    <name type="scientific">Rhodopila globiformis</name>
    <name type="common">Rhodopseudomonas globiformis</name>
    <dbReference type="NCBI Taxonomy" id="1071"/>
    <lineage>
        <taxon>Bacteria</taxon>
        <taxon>Pseudomonadati</taxon>
        <taxon>Pseudomonadota</taxon>
        <taxon>Alphaproteobacteria</taxon>
        <taxon>Acetobacterales</taxon>
        <taxon>Acetobacteraceae</taxon>
        <taxon>Rhodopila</taxon>
    </lineage>
</organism>
<dbReference type="InterPro" id="IPR012000">
    <property type="entry name" value="Thiamin_PyroP_enz_cen_dom"/>
</dbReference>
<dbReference type="NCBIfam" id="NF006122">
    <property type="entry name" value="PRK08266.1"/>
    <property type="match status" value="1"/>
</dbReference>
<proteinExistence type="inferred from homology"/>
<evidence type="ECO:0000259" key="6">
    <source>
        <dbReference type="Pfam" id="PF02776"/>
    </source>
</evidence>
<dbReference type="InterPro" id="IPR012001">
    <property type="entry name" value="Thiamin_PyroP_enz_TPP-bd_dom"/>
</dbReference>
<evidence type="ECO:0000256" key="2">
    <source>
        <dbReference type="ARBA" id="ARBA00023052"/>
    </source>
</evidence>
<dbReference type="GO" id="GO:0030976">
    <property type="term" value="F:thiamine pyrophosphate binding"/>
    <property type="evidence" value="ECO:0007669"/>
    <property type="project" value="InterPro"/>
</dbReference>
<comment type="caution">
    <text evidence="7">The sequence shown here is derived from an EMBL/GenBank/DDBJ whole genome shotgun (WGS) entry which is preliminary data.</text>
</comment>
<evidence type="ECO:0000313" key="7">
    <source>
        <dbReference type="EMBL" id="PPQ27707.1"/>
    </source>
</evidence>
<dbReference type="GO" id="GO:0009097">
    <property type="term" value="P:isoleucine biosynthetic process"/>
    <property type="evidence" value="ECO:0007669"/>
    <property type="project" value="TreeGrafter"/>
</dbReference>
<comment type="similarity">
    <text evidence="1 3">Belongs to the TPP enzyme family.</text>
</comment>
<dbReference type="InterPro" id="IPR011766">
    <property type="entry name" value="TPP_enzyme_TPP-bd"/>
</dbReference>
<dbReference type="Proteomes" id="UP000239724">
    <property type="component" value="Unassembled WGS sequence"/>
</dbReference>
<dbReference type="SUPFAM" id="SSF52467">
    <property type="entry name" value="DHS-like NAD/FAD-binding domain"/>
    <property type="match status" value="1"/>
</dbReference>
<keyword evidence="2 3" id="KW-0786">Thiamine pyrophosphate</keyword>
<dbReference type="Pfam" id="PF02776">
    <property type="entry name" value="TPP_enzyme_N"/>
    <property type="match status" value="1"/>
</dbReference>
<feature type="domain" description="Thiamine pyrophosphate enzyme central" evidence="4">
    <location>
        <begin position="194"/>
        <end position="319"/>
    </location>
</feature>
<dbReference type="Pfam" id="PF00205">
    <property type="entry name" value="TPP_enzyme_M"/>
    <property type="match status" value="1"/>
</dbReference>
<gene>
    <name evidence="7" type="ORF">CCS01_26290</name>
</gene>
<dbReference type="GO" id="GO:0000287">
    <property type="term" value="F:magnesium ion binding"/>
    <property type="evidence" value="ECO:0007669"/>
    <property type="project" value="InterPro"/>
</dbReference>
<feature type="domain" description="Thiamine pyrophosphate enzyme TPP-binding" evidence="5">
    <location>
        <begin position="379"/>
        <end position="520"/>
    </location>
</feature>
<protein>
    <submittedName>
        <fullName evidence="7">TPP-binding protein</fullName>
    </submittedName>
</protein>
<evidence type="ECO:0000259" key="4">
    <source>
        <dbReference type="Pfam" id="PF00205"/>
    </source>
</evidence>
<dbReference type="SUPFAM" id="SSF52518">
    <property type="entry name" value="Thiamin diphosphate-binding fold (THDP-binding)"/>
    <property type="match status" value="2"/>
</dbReference>
<keyword evidence="8" id="KW-1185">Reference proteome</keyword>
<dbReference type="Pfam" id="PF02775">
    <property type="entry name" value="TPP_enzyme_C"/>
    <property type="match status" value="1"/>
</dbReference>
<dbReference type="InterPro" id="IPR029061">
    <property type="entry name" value="THDP-binding"/>
</dbReference>
<evidence type="ECO:0000313" key="8">
    <source>
        <dbReference type="Proteomes" id="UP000239724"/>
    </source>
</evidence>
<dbReference type="GO" id="GO:0003984">
    <property type="term" value="F:acetolactate synthase activity"/>
    <property type="evidence" value="ECO:0007669"/>
    <property type="project" value="TreeGrafter"/>
</dbReference>
<dbReference type="CDD" id="cd00568">
    <property type="entry name" value="TPP_enzymes"/>
    <property type="match status" value="1"/>
</dbReference>
<dbReference type="GO" id="GO:0050660">
    <property type="term" value="F:flavin adenine dinucleotide binding"/>
    <property type="evidence" value="ECO:0007669"/>
    <property type="project" value="TreeGrafter"/>
</dbReference>
<evidence type="ECO:0000259" key="5">
    <source>
        <dbReference type="Pfam" id="PF02775"/>
    </source>
</evidence>
<dbReference type="InterPro" id="IPR029035">
    <property type="entry name" value="DHS-like_NAD/FAD-binding_dom"/>
</dbReference>
<dbReference type="OrthoDB" id="4494979at2"/>
<evidence type="ECO:0000256" key="3">
    <source>
        <dbReference type="RuleBase" id="RU362132"/>
    </source>
</evidence>
<evidence type="ECO:0000256" key="1">
    <source>
        <dbReference type="ARBA" id="ARBA00007812"/>
    </source>
</evidence>
<dbReference type="InterPro" id="IPR045229">
    <property type="entry name" value="TPP_enz"/>
</dbReference>
<accession>A0A2S6MZA8</accession>
<dbReference type="GO" id="GO:0005948">
    <property type="term" value="C:acetolactate synthase complex"/>
    <property type="evidence" value="ECO:0007669"/>
    <property type="project" value="TreeGrafter"/>
</dbReference>
<dbReference type="PANTHER" id="PTHR18968">
    <property type="entry name" value="THIAMINE PYROPHOSPHATE ENZYMES"/>
    <property type="match status" value="1"/>
</dbReference>
<feature type="domain" description="Thiamine pyrophosphate enzyme N-terminal TPP-binding" evidence="6">
    <location>
        <begin position="4"/>
        <end position="123"/>
    </location>
</feature>
<dbReference type="Gene3D" id="3.40.50.1220">
    <property type="entry name" value="TPP-binding domain"/>
    <property type="match status" value="1"/>
</dbReference>
<dbReference type="RefSeq" id="WP_104521797.1">
    <property type="nucleotide sequence ID" value="NZ_NHRY01000254.1"/>
</dbReference>
<dbReference type="CDD" id="cd07035">
    <property type="entry name" value="TPP_PYR_POX_like"/>
    <property type="match status" value="1"/>
</dbReference>
<dbReference type="GO" id="GO:0009099">
    <property type="term" value="P:L-valine biosynthetic process"/>
    <property type="evidence" value="ECO:0007669"/>
    <property type="project" value="TreeGrafter"/>
</dbReference>
<dbReference type="Gene3D" id="3.40.50.970">
    <property type="match status" value="2"/>
</dbReference>
<dbReference type="PANTHER" id="PTHR18968:SF167">
    <property type="entry name" value="ACETOLACTATE SYNTHASE LARGE SUBUNIT ILVB2-RELATED"/>
    <property type="match status" value="1"/>
</dbReference>